<sequence length="435" mass="46643">MSTVIDLGVRPVRREWTGRSRRPAVRHRRTVLAGLAALLVLATGGGAPPPEPAFAEVATVPISPMHHYVLAGDALYSAELDLATARRVVTAYDLRTGTVRWTSPVGPSSASDRLGLNVELAVWPGGTQLLVGNNDEFTSGVDPETGEVRWSTRPAIIFSSGGVGLGEDDGPPGHRPSPGSGPAGRFMRGVDLDTGRELWAMESVIAGRFAAGATGTVLVVETMGPGIEVRDVRTGAVRATLPTRPGELVIDGGSVGDLLIVHHEEALAGYAVDTLEQRWRVARPGLAFAAPCGPHVCLHGKNRLTVLDPADGTELGGFPVDGSTQVLAGDRAGHLLVLERIDDRPWSHRLVDRYGRTLLDLPGWEGTAAADDGARQVLVQVDDVWRWSSFALLESESASLRFLGSVPYPVEDCRSNRTYVACQVDRDTVRVWRYR</sequence>
<name>A0A810N825_9ACTN</name>
<dbReference type="Gene3D" id="2.130.10.10">
    <property type="entry name" value="YVTN repeat-like/Quinoprotein amine dehydrogenase"/>
    <property type="match status" value="1"/>
</dbReference>
<keyword evidence="4" id="KW-1185">Reference proteome</keyword>
<feature type="domain" description="Pyrrolo-quinoline quinone repeat" evidence="2">
    <location>
        <begin position="189"/>
        <end position="321"/>
    </location>
</feature>
<dbReference type="RefSeq" id="WP_212819584.1">
    <property type="nucleotide sequence ID" value="NZ_AP023359.1"/>
</dbReference>
<dbReference type="KEGG" id="pry:Prubr_69920"/>
<dbReference type="Proteomes" id="UP000680866">
    <property type="component" value="Chromosome"/>
</dbReference>
<dbReference type="InterPro" id="IPR018391">
    <property type="entry name" value="PQQ_b-propeller_rpt"/>
</dbReference>
<evidence type="ECO:0000313" key="3">
    <source>
        <dbReference type="EMBL" id="BCJ69971.1"/>
    </source>
</evidence>
<dbReference type="SMART" id="SM00564">
    <property type="entry name" value="PQQ"/>
    <property type="match status" value="3"/>
</dbReference>
<accession>A0A810N825</accession>
<feature type="domain" description="Pyrrolo-quinoline quinone repeat" evidence="2">
    <location>
        <begin position="87"/>
        <end position="153"/>
    </location>
</feature>
<dbReference type="InterPro" id="IPR011047">
    <property type="entry name" value="Quinoprotein_ADH-like_sf"/>
</dbReference>
<gene>
    <name evidence="3" type="ORF">Prubr_69920</name>
</gene>
<dbReference type="InterPro" id="IPR015943">
    <property type="entry name" value="WD40/YVTN_repeat-like_dom_sf"/>
</dbReference>
<dbReference type="InterPro" id="IPR002372">
    <property type="entry name" value="PQQ_rpt_dom"/>
</dbReference>
<evidence type="ECO:0000256" key="1">
    <source>
        <dbReference type="SAM" id="MobiDB-lite"/>
    </source>
</evidence>
<feature type="compositionally biased region" description="Low complexity" evidence="1">
    <location>
        <begin position="176"/>
        <end position="185"/>
    </location>
</feature>
<dbReference type="SUPFAM" id="SSF50998">
    <property type="entry name" value="Quinoprotein alcohol dehydrogenase-like"/>
    <property type="match status" value="1"/>
</dbReference>
<feature type="region of interest" description="Disordered" evidence="1">
    <location>
        <begin position="164"/>
        <end position="185"/>
    </location>
</feature>
<protein>
    <recommendedName>
        <fullName evidence="2">Pyrrolo-quinoline quinone repeat domain-containing protein</fullName>
    </recommendedName>
</protein>
<dbReference type="AlphaFoldDB" id="A0A810N825"/>
<dbReference type="Pfam" id="PF13360">
    <property type="entry name" value="PQQ_2"/>
    <property type="match status" value="2"/>
</dbReference>
<evidence type="ECO:0000259" key="2">
    <source>
        <dbReference type="Pfam" id="PF13360"/>
    </source>
</evidence>
<organism evidence="3 4">
    <name type="scientific">Polymorphospora rubra</name>
    <dbReference type="NCBI Taxonomy" id="338584"/>
    <lineage>
        <taxon>Bacteria</taxon>
        <taxon>Bacillati</taxon>
        <taxon>Actinomycetota</taxon>
        <taxon>Actinomycetes</taxon>
        <taxon>Micromonosporales</taxon>
        <taxon>Micromonosporaceae</taxon>
        <taxon>Polymorphospora</taxon>
    </lineage>
</organism>
<dbReference type="EMBL" id="AP023359">
    <property type="protein sequence ID" value="BCJ69971.1"/>
    <property type="molecule type" value="Genomic_DNA"/>
</dbReference>
<proteinExistence type="predicted"/>
<evidence type="ECO:0000313" key="4">
    <source>
        <dbReference type="Proteomes" id="UP000680866"/>
    </source>
</evidence>
<reference evidence="3" key="1">
    <citation type="submission" date="2020-08" db="EMBL/GenBank/DDBJ databases">
        <title>Whole genome shotgun sequence of Polymorphospora rubra NBRC 101157.</title>
        <authorList>
            <person name="Komaki H."/>
            <person name="Tamura T."/>
        </authorList>
    </citation>
    <scope>NUCLEOTIDE SEQUENCE</scope>
    <source>
        <strain evidence="3">NBRC 101157</strain>
    </source>
</reference>